<dbReference type="GO" id="GO:0008168">
    <property type="term" value="F:methyltransferase activity"/>
    <property type="evidence" value="ECO:0007669"/>
    <property type="project" value="UniProtKB-KW"/>
</dbReference>
<reference evidence="8" key="1">
    <citation type="submission" date="2018-06" db="EMBL/GenBank/DDBJ databases">
        <authorList>
            <person name="Helene L.C."/>
            <person name="Dall'Agnol R."/>
            <person name="Delamuta J.R."/>
            <person name="Hungria M."/>
        </authorList>
    </citation>
    <scope>NUCLEOTIDE SEQUENCE [LARGE SCALE GENOMIC DNA]</scope>
    <source>
        <strain evidence="8">CNPSo 3140</strain>
    </source>
</reference>
<dbReference type="CDD" id="cd02440">
    <property type="entry name" value="AdoMet_MTases"/>
    <property type="match status" value="1"/>
</dbReference>
<evidence type="ECO:0000256" key="3">
    <source>
        <dbReference type="ARBA" id="ARBA00022679"/>
    </source>
</evidence>
<dbReference type="PANTHER" id="PTHR43667">
    <property type="entry name" value="CYCLOPROPANE-FATTY-ACYL-PHOSPHOLIPID SYNTHASE"/>
    <property type="match status" value="1"/>
</dbReference>
<proteinExistence type="inferred from homology"/>
<evidence type="ECO:0000313" key="7">
    <source>
        <dbReference type="EMBL" id="RAZ72387.1"/>
    </source>
</evidence>
<name>A0A330GNG8_9HYPH</name>
<keyword evidence="4" id="KW-0949">S-adenosyl-L-methionine</keyword>
<dbReference type="AlphaFoldDB" id="A0A330GNG8"/>
<dbReference type="InterPro" id="IPR029063">
    <property type="entry name" value="SAM-dependent_MTases_sf"/>
</dbReference>
<comment type="similarity">
    <text evidence="1">Belongs to the CFA/CMAS family.</text>
</comment>
<dbReference type="Pfam" id="PF02353">
    <property type="entry name" value="CMAS"/>
    <property type="match status" value="1"/>
</dbReference>
<evidence type="ECO:0000256" key="4">
    <source>
        <dbReference type="ARBA" id="ARBA00022691"/>
    </source>
</evidence>
<reference evidence="7 8" key="2">
    <citation type="submission" date="2018-07" db="EMBL/GenBank/DDBJ databases">
        <title>Diversity of Mesorhizobium strains in Brazil.</title>
        <authorList>
            <person name="Helene L.C.F."/>
            <person name="Dall'Agnol R."/>
            <person name="Delamuta J.R.M."/>
            <person name="Hungria M."/>
        </authorList>
    </citation>
    <scope>NUCLEOTIDE SEQUENCE [LARGE SCALE GENOMIC DNA]</scope>
    <source>
        <strain evidence="7 8">CNPSo 3140</strain>
    </source>
</reference>
<evidence type="ECO:0000313" key="8">
    <source>
        <dbReference type="Proteomes" id="UP000251956"/>
    </source>
</evidence>
<keyword evidence="8" id="KW-1185">Reference proteome</keyword>
<evidence type="ECO:0000256" key="2">
    <source>
        <dbReference type="ARBA" id="ARBA00022603"/>
    </source>
</evidence>
<comment type="caution">
    <text evidence="7">The sequence shown here is derived from an EMBL/GenBank/DDBJ whole genome shotgun (WGS) entry which is preliminary data.</text>
</comment>
<gene>
    <name evidence="7" type="ORF">DPM35_28985</name>
</gene>
<dbReference type="GO" id="GO:0008610">
    <property type="term" value="P:lipid biosynthetic process"/>
    <property type="evidence" value="ECO:0007669"/>
    <property type="project" value="InterPro"/>
</dbReference>
<dbReference type="SUPFAM" id="SSF53335">
    <property type="entry name" value="S-adenosyl-L-methionine-dependent methyltransferases"/>
    <property type="match status" value="1"/>
</dbReference>
<dbReference type="OrthoDB" id="9782855at2"/>
<dbReference type="GO" id="GO:0032259">
    <property type="term" value="P:methylation"/>
    <property type="evidence" value="ECO:0007669"/>
    <property type="project" value="UniProtKB-KW"/>
</dbReference>
<feature type="active site" evidence="6">
    <location>
        <position position="385"/>
    </location>
</feature>
<dbReference type="PANTHER" id="PTHR43667:SF2">
    <property type="entry name" value="FATTY ACID C-METHYL TRANSFERASE"/>
    <property type="match status" value="1"/>
</dbReference>
<dbReference type="InterPro" id="IPR003333">
    <property type="entry name" value="CMAS"/>
</dbReference>
<keyword evidence="5" id="KW-0443">Lipid metabolism</keyword>
<evidence type="ECO:0000256" key="1">
    <source>
        <dbReference type="ARBA" id="ARBA00010815"/>
    </source>
</evidence>
<keyword evidence="3 7" id="KW-0808">Transferase</keyword>
<dbReference type="Gene3D" id="3.40.50.150">
    <property type="entry name" value="Vaccinia Virus protein VP39"/>
    <property type="match status" value="1"/>
</dbReference>
<evidence type="ECO:0000256" key="6">
    <source>
        <dbReference type="PIRSR" id="PIRSR003085-1"/>
    </source>
</evidence>
<organism evidence="7 8">
    <name type="scientific">Mesorhizobium atlanticum</name>
    <dbReference type="NCBI Taxonomy" id="2233532"/>
    <lineage>
        <taxon>Bacteria</taxon>
        <taxon>Pseudomonadati</taxon>
        <taxon>Pseudomonadota</taxon>
        <taxon>Alphaproteobacteria</taxon>
        <taxon>Hyphomicrobiales</taxon>
        <taxon>Phyllobacteriaceae</taxon>
        <taxon>Mesorhizobium</taxon>
    </lineage>
</organism>
<dbReference type="RefSeq" id="WP_112130805.1">
    <property type="nucleotide sequence ID" value="NZ_QMBQ01000011.1"/>
</dbReference>
<evidence type="ECO:0000256" key="5">
    <source>
        <dbReference type="ARBA" id="ARBA00023098"/>
    </source>
</evidence>
<dbReference type="PIRSF" id="PIRSF003085">
    <property type="entry name" value="CMAS"/>
    <property type="match status" value="1"/>
</dbReference>
<sequence length="413" mass="46008">MSLDTEGRAKADPWSGIFVGPILKRLLGCLKVGKITVRMPNGATLDHQTGGPGPEATVVLYRWRALRRLLAGGDIAFAEAYMVGDWSSPDLTALLELAAVNIAEIEHAITGLLPVRLFNRARHLLRANSRRGSRRNITFHYDLGNEFYRMWLDPSMTYSSALYLANTDTLEEAQENKLDRVAELLAAPAGAEILEIGCGWGALAARLAKAGASVKGITLSTEQLACARDVAEKSGVRDQVKLELQDYRDCGGVFDGIVSIEMLEAVGEQYWPVYFEKLRRLLKPDGKAVLQVISIDDSRFERYRRNPDFIQRYIFPGGMLPTKALIVAHAQSAGLKLASSEFFGESYARTLAEWRSRFRQNSAAVLALGFDHRFRRLWEYYLAYCEAGFKSEMIDVGLFVFEVDQSWPIPGSG</sequence>
<protein>
    <submittedName>
        <fullName evidence="7">SAM-dependent methyltransferase</fullName>
    </submittedName>
</protein>
<dbReference type="EMBL" id="QMBQ01000011">
    <property type="protein sequence ID" value="RAZ72387.1"/>
    <property type="molecule type" value="Genomic_DNA"/>
</dbReference>
<keyword evidence="2 7" id="KW-0489">Methyltransferase</keyword>
<dbReference type="InterPro" id="IPR050723">
    <property type="entry name" value="CFA/CMAS"/>
</dbReference>
<dbReference type="Proteomes" id="UP000251956">
    <property type="component" value="Unassembled WGS sequence"/>
</dbReference>
<accession>A0A330GNG8</accession>